<evidence type="ECO:0000256" key="1">
    <source>
        <dbReference type="ARBA" id="ARBA00010528"/>
    </source>
</evidence>
<comment type="similarity">
    <text evidence="1">Belongs to the universal ribosomal protein uL4 family.</text>
</comment>
<dbReference type="SUPFAM" id="SSF52166">
    <property type="entry name" value="Ribosomal protein L4"/>
    <property type="match status" value="1"/>
</dbReference>
<dbReference type="Pfam" id="PF00573">
    <property type="entry name" value="Ribosomal_L4"/>
    <property type="match status" value="1"/>
</dbReference>
<dbReference type="Proteomes" id="UP000586704">
    <property type="component" value="Unassembled WGS sequence"/>
</dbReference>
<protein>
    <recommendedName>
        <fullName evidence="4">Large ribosomal subunit protein uL4m</fullName>
    </recommendedName>
</protein>
<dbReference type="PANTHER" id="PTHR10746">
    <property type="entry name" value="50S RIBOSOMAL PROTEIN L4"/>
    <property type="match status" value="1"/>
</dbReference>
<dbReference type="InterPro" id="IPR013005">
    <property type="entry name" value="Ribosomal_uL4-like"/>
</dbReference>
<gene>
    <name evidence="5" type="primary">Mrpl4</name>
    <name evidence="5" type="ORF">CEYCYA_R12616</name>
</gene>
<dbReference type="AlphaFoldDB" id="A0A7L4NS34"/>
<evidence type="ECO:0000313" key="6">
    <source>
        <dbReference type="Proteomes" id="UP000586704"/>
    </source>
</evidence>
<evidence type="ECO:0000313" key="5">
    <source>
        <dbReference type="EMBL" id="NXY91608.1"/>
    </source>
</evidence>
<proteinExistence type="inferred from homology"/>
<name>A0A7L4NS34_9AVES</name>
<dbReference type="GO" id="GO:0003735">
    <property type="term" value="F:structural constituent of ribosome"/>
    <property type="evidence" value="ECO:0007669"/>
    <property type="project" value="InterPro"/>
</dbReference>
<dbReference type="GO" id="GO:0005840">
    <property type="term" value="C:ribosome"/>
    <property type="evidence" value="ECO:0007669"/>
    <property type="project" value="UniProtKB-KW"/>
</dbReference>
<comment type="caution">
    <text evidence="5">The sequence shown here is derived from an EMBL/GenBank/DDBJ whole genome shotgun (WGS) entry which is preliminary data.</text>
</comment>
<evidence type="ECO:0000256" key="4">
    <source>
        <dbReference type="ARBA" id="ARBA00040565"/>
    </source>
</evidence>
<dbReference type="InterPro" id="IPR002136">
    <property type="entry name" value="Ribosomal_uL4"/>
</dbReference>
<dbReference type="InterPro" id="IPR023574">
    <property type="entry name" value="Ribosomal_uL4_dom_sf"/>
</dbReference>
<dbReference type="GO" id="GO:0006412">
    <property type="term" value="P:translation"/>
    <property type="evidence" value="ECO:0007669"/>
    <property type="project" value="InterPro"/>
</dbReference>
<reference evidence="5 6" key="1">
    <citation type="submission" date="2020-02" db="EMBL/GenBank/DDBJ databases">
        <title>Bird 10,000 Genomes (B10K) Project - Family phase.</title>
        <authorList>
            <person name="Zhang G."/>
        </authorList>
    </citation>
    <scope>NUCLEOTIDE SEQUENCE [LARGE SCALE GENOMIC DNA]</scope>
    <source>
        <strain evidence="5">B10K-DU-013-51</strain>
        <tissue evidence="5">Mixed tissue sample</tissue>
    </source>
</reference>
<dbReference type="EMBL" id="VYZU01105444">
    <property type="protein sequence ID" value="NXY91608.1"/>
    <property type="molecule type" value="Genomic_DNA"/>
</dbReference>
<feature type="non-terminal residue" evidence="5">
    <location>
        <position position="1"/>
    </location>
</feature>
<keyword evidence="6" id="KW-1185">Reference proteome</keyword>
<keyword evidence="3" id="KW-0687">Ribonucleoprotein</keyword>
<sequence length="108" mass="12292">DDLFLVENLELPTAEPQHLLELAQHRRWGHSVLMVDVDEPPENLAAAVAGLRTINFIPAIGLNVHSLLKHQGLVLTLSTLDFLEKKLLWHDRRYSALQPLGLPHRDWP</sequence>
<dbReference type="OrthoDB" id="275876at2759"/>
<dbReference type="PANTHER" id="PTHR10746:SF6">
    <property type="entry name" value="LARGE RIBOSOMAL SUBUNIT PROTEIN UL4M"/>
    <property type="match status" value="1"/>
</dbReference>
<accession>A0A7L4NS34</accession>
<dbReference type="GO" id="GO:1990904">
    <property type="term" value="C:ribonucleoprotein complex"/>
    <property type="evidence" value="ECO:0007669"/>
    <property type="project" value="UniProtKB-KW"/>
</dbReference>
<evidence type="ECO:0000256" key="2">
    <source>
        <dbReference type="ARBA" id="ARBA00022980"/>
    </source>
</evidence>
<organism evidence="5 6">
    <name type="scientific">Ceyx cyanopectus</name>
    <name type="common">Indigo-banded kingfisher</name>
    <dbReference type="NCBI Taxonomy" id="390723"/>
    <lineage>
        <taxon>Eukaryota</taxon>
        <taxon>Metazoa</taxon>
        <taxon>Chordata</taxon>
        <taxon>Craniata</taxon>
        <taxon>Vertebrata</taxon>
        <taxon>Euteleostomi</taxon>
        <taxon>Archelosauria</taxon>
        <taxon>Archosauria</taxon>
        <taxon>Dinosauria</taxon>
        <taxon>Saurischia</taxon>
        <taxon>Theropoda</taxon>
        <taxon>Coelurosauria</taxon>
        <taxon>Aves</taxon>
        <taxon>Neognathae</taxon>
        <taxon>Neoaves</taxon>
        <taxon>Telluraves</taxon>
        <taxon>Coraciimorphae</taxon>
        <taxon>Coraciiformes</taxon>
        <taxon>Alcedinidae</taxon>
        <taxon>Ceyx</taxon>
    </lineage>
</organism>
<evidence type="ECO:0000256" key="3">
    <source>
        <dbReference type="ARBA" id="ARBA00023274"/>
    </source>
</evidence>
<keyword evidence="2" id="KW-0689">Ribosomal protein</keyword>
<dbReference type="Gene3D" id="3.40.1370.10">
    <property type="match status" value="1"/>
</dbReference>
<feature type="non-terminal residue" evidence="5">
    <location>
        <position position="108"/>
    </location>
</feature>